<keyword evidence="12" id="KW-0472">Membrane</keyword>
<evidence type="ECO:0000256" key="2">
    <source>
        <dbReference type="ARBA" id="ARBA00010917"/>
    </source>
</evidence>
<comment type="caution">
    <text evidence="15">The sequence shown here is derived from an EMBL/GenBank/DDBJ whole genome shotgun (WGS) entry which is preliminary data.</text>
</comment>
<evidence type="ECO:0000256" key="10">
    <source>
        <dbReference type="ARBA" id="ARBA00022989"/>
    </source>
</evidence>
<evidence type="ECO:0000256" key="9">
    <source>
        <dbReference type="ARBA" id="ARBA00022927"/>
    </source>
</evidence>
<evidence type="ECO:0000313" key="15">
    <source>
        <dbReference type="EMBL" id="KAF0743101.1"/>
    </source>
</evidence>
<gene>
    <name evidence="15" type="ORF">Ae201684_002158</name>
</gene>
<keyword evidence="11" id="KW-0496">Mitochondrion</keyword>
<keyword evidence="8" id="KW-0862">Zinc</keyword>
<dbReference type="GO" id="GO:0030150">
    <property type="term" value="P:protein import into mitochondrial matrix"/>
    <property type="evidence" value="ECO:0007669"/>
    <property type="project" value="InterPro"/>
</dbReference>
<dbReference type="Gene3D" id="3.30.40.10">
    <property type="entry name" value="Zinc/RING finger domain, C3HC4 (zinc finger)"/>
    <property type="match status" value="1"/>
</dbReference>
<dbReference type="InterPro" id="IPR012621">
    <property type="entry name" value="Tom7"/>
</dbReference>
<evidence type="ECO:0000313" key="16">
    <source>
        <dbReference type="Proteomes" id="UP000481153"/>
    </source>
</evidence>
<dbReference type="InterPro" id="IPR013083">
    <property type="entry name" value="Znf_RING/FYVE/PHD"/>
</dbReference>
<dbReference type="SMART" id="SM00184">
    <property type="entry name" value="RING"/>
    <property type="match status" value="1"/>
</dbReference>
<keyword evidence="4" id="KW-0812">Transmembrane</keyword>
<feature type="domain" description="RING-type" evidence="14">
    <location>
        <begin position="189"/>
        <end position="231"/>
    </location>
</feature>
<keyword evidence="16" id="KW-1185">Reference proteome</keyword>
<evidence type="ECO:0000256" key="7">
    <source>
        <dbReference type="ARBA" id="ARBA00022787"/>
    </source>
</evidence>
<evidence type="ECO:0000259" key="14">
    <source>
        <dbReference type="PROSITE" id="PS50089"/>
    </source>
</evidence>
<dbReference type="SUPFAM" id="SSF57850">
    <property type="entry name" value="RING/U-box"/>
    <property type="match status" value="1"/>
</dbReference>
<keyword evidence="3" id="KW-0813">Transport</keyword>
<accession>A0A6G0XRX4</accession>
<organism evidence="15 16">
    <name type="scientific">Aphanomyces euteiches</name>
    <dbReference type="NCBI Taxonomy" id="100861"/>
    <lineage>
        <taxon>Eukaryota</taxon>
        <taxon>Sar</taxon>
        <taxon>Stramenopiles</taxon>
        <taxon>Oomycota</taxon>
        <taxon>Saprolegniomycetes</taxon>
        <taxon>Saprolegniales</taxon>
        <taxon>Verrucalvaceae</taxon>
        <taxon>Aphanomyces</taxon>
    </lineage>
</organism>
<dbReference type="Proteomes" id="UP000481153">
    <property type="component" value="Unassembled WGS sequence"/>
</dbReference>
<evidence type="ECO:0000256" key="11">
    <source>
        <dbReference type="ARBA" id="ARBA00023128"/>
    </source>
</evidence>
<keyword evidence="5" id="KW-0479">Metal-binding</keyword>
<dbReference type="InterPro" id="IPR001841">
    <property type="entry name" value="Znf_RING"/>
</dbReference>
<proteinExistence type="inferred from homology"/>
<dbReference type="VEuPathDB" id="FungiDB:AeMF1_009975"/>
<dbReference type="GO" id="GO:0008270">
    <property type="term" value="F:zinc ion binding"/>
    <property type="evidence" value="ECO:0007669"/>
    <property type="project" value="UniProtKB-KW"/>
</dbReference>
<evidence type="ECO:0000256" key="1">
    <source>
        <dbReference type="ARBA" id="ARBA00004572"/>
    </source>
</evidence>
<dbReference type="Pfam" id="PF13639">
    <property type="entry name" value="zf-RING_2"/>
    <property type="match status" value="1"/>
</dbReference>
<keyword evidence="6 13" id="KW-0863">Zinc-finger</keyword>
<keyword evidence="7" id="KW-1000">Mitochondrion outer membrane</keyword>
<dbReference type="PROSITE" id="PS50089">
    <property type="entry name" value="ZF_RING_2"/>
    <property type="match status" value="1"/>
</dbReference>
<evidence type="ECO:0000256" key="13">
    <source>
        <dbReference type="PROSITE-ProRule" id="PRU00175"/>
    </source>
</evidence>
<evidence type="ECO:0000256" key="12">
    <source>
        <dbReference type="ARBA" id="ARBA00023136"/>
    </source>
</evidence>
<sequence>MERRWSSIRQDGFITHCHALWVGTKVVYRVTIETTITLDQGHNVEWVAAVSKAKLDVLRGEMQHLLQAIETPSGQLSQDGEFESLVMYVHQAVCVALERVFVEAGAAPDRKREMETFVTDLLKAFGLLTSMSIDSVEESVLTNEMLRFYVLLRKFLMIPDDVQHARNKLALAVLSLEDVETGTQQDGCCCICLDAWEDPSLPTVKLPCHHVFHEGCVMAWIRQSVKCPVCRAPIGQLASSTMLHYGPVKKQIKVRSNQLIKFVKPIVHYGFVPLVIYLGLSTEPQADLLMVLLPWVQPEAPAGGAY</sequence>
<dbReference type="EMBL" id="VJMJ01000022">
    <property type="protein sequence ID" value="KAF0743101.1"/>
    <property type="molecule type" value="Genomic_DNA"/>
</dbReference>
<name>A0A6G0XRX4_9STRA</name>
<comment type="subcellular location">
    <subcellularLocation>
        <location evidence="1">Mitochondrion outer membrane</location>
        <topology evidence="1">Single-pass membrane protein</topology>
    </subcellularLocation>
</comment>
<keyword evidence="9" id="KW-0653">Protein transport</keyword>
<evidence type="ECO:0000256" key="5">
    <source>
        <dbReference type="ARBA" id="ARBA00022723"/>
    </source>
</evidence>
<evidence type="ECO:0000256" key="8">
    <source>
        <dbReference type="ARBA" id="ARBA00022833"/>
    </source>
</evidence>
<keyword evidence="10" id="KW-1133">Transmembrane helix</keyword>
<dbReference type="PANTHER" id="PTHR45969">
    <property type="entry name" value="RING ZINC FINGER PROTEIN-RELATED"/>
    <property type="match status" value="1"/>
</dbReference>
<dbReference type="GO" id="GO:0005742">
    <property type="term" value="C:mitochondrial outer membrane translocase complex"/>
    <property type="evidence" value="ECO:0007669"/>
    <property type="project" value="InterPro"/>
</dbReference>
<evidence type="ECO:0000256" key="3">
    <source>
        <dbReference type="ARBA" id="ARBA00022448"/>
    </source>
</evidence>
<dbReference type="AlphaFoldDB" id="A0A6G0XRX4"/>
<reference evidence="15 16" key="1">
    <citation type="submission" date="2019-07" db="EMBL/GenBank/DDBJ databases">
        <title>Genomics analysis of Aphanomyces spp. identifies a new class of oomycete effector associated with host adaptation.</title>
        <authorList>
            <person name="Gaulin E."/>
        </authorList>
    </citation>
    <scope>NUCLEOTIDE SEQUENCE [LARGE SCALE GENOMIC DNA]</scope>
    <source>
        <strain evidence="15 16">ATCC 201684</strain>
    </source>
</reference>
<evidence type="ECO:0000256" key="6">
    <source>
        <dbReference type="ARBA" id="ARBA00022771"/>
    </source>
</evidence>
<dbReference type="Pfam" id="PF08038">
    <property type="entry name" value="Tom7"/>
    <property type="match status" value="1"/>
</dbReference>
<protein>
    <recommendedName>
        <fullName evidence="14">RING-type domain-containing protein</fullName>
    </recommendedName>
</protein>
<comment type="similarity">
    <text evidence="2">Belongs to the Tom7 family.</text>
</comment>
<evidence type="ECO:0000256" key="4">
    <source>
        <dbReference type="ARBA" id="ARBA00022692"/>
    </source>
</evidence>